<keyword evidence="1" id="KW-0732">Signal</keyword>
<proteinExistence type="predicted"/>
<keyword evidence="3" id="KW-1185">Reference proteome</keyword>
<sequence>MKFTPITITTTVLALFMTLQSEAAFASTDQLIVSASTSKVTAISANTSRATIVYNKFLNLAKQPNKLIESNSFLKAHIYEVSSSQASLMTLRLENAQRASMRAWEDKLFAGSVQEDIAKIYKENDTLAKLIDRTKDSSLVKLLKDAQNSGYKLETAEGTFFLVIDYEGYKQYRPYVMKDIKSYIDIMAVESANTPSKDAGLMISWKEVTARALNQEAFVKSYPNSNRTKAISSLYQQYIVSAIYGLNNTPLFDYVSNSMDPEAKEAYLTLLAENNKSDSMYLKKLQAFMDVLKDNNYTLNATVEKYRKVNFPI</sequence>
<name>A0ABY1KGI9_9BACL</name>
<dbReference type="RefSeq" id="WP_068592223.1">
    <property type="nucleotide sequence ID" value="NZ_FTNK01000030.1"/>
</dbReference>
<protein>
    <submittedName>
        <fullName evidence="2">Uncharacterized protein</fullName>
    </submittedName>
</protein>
<comment type="caution">
    <text evidence="2">The sequence shown here is derived from an EMBL/GenBank/DDBJ whole genome shotgun (WGS) entry which is preliminary data.</text>
</comment>
<accession>A0ABY1KGI9</accession>
<feature type="signal peptide" evidence="1">
    <location>
        <begin position="1"/>
        <end position="26"/>
    </location>
</feature>
<organism evidence="2 3">
    <name type="scientific">Paenibacillus macquariensis</name>
    <dbReference type="NCBI Taxonomy" id="948756"/>
    <lineage>
        <taxon>Bacteria</taxon>
        <taxon>Bacillati</taxon>
        <taxon>Bacillota</taxon>
        <taxon>Bacilli</taxon>
        <taxon>Bacillales</taxon>
        <taxon>Paenibacillaceae</taxon>
        <taxon>Paenibacillus</taxon>
    </lineage>
</organism>
<evidence type="ECO:0000256" key="1">
    <source>
        <dbReference type="SAM" id="SignalP"/>
    </source>
</evidence>
<evidence type="ECO:0000313" key="3">
    <source>
        <dbReference type="Proteomes" id="UP000186666"/>
    </source>
</evidence>
<gene>
    <name evidence="2" type="ORF">SAMN05421578_13018</name>
</gene>
<evidence type="ECO:0000313" key="2">
    <source>
        <dbReference type="EMBL" id="SIR67052.1"/>
    </source>
</evidence>
<feature type="chain" id="PRO_5046720767" evidence="1">
    <location>
        <begin position="27"/>
        <end position="313"/>
    </location>
</feature>
<dbReference type="Proteomes" id="UP000186666">
    <property type="component" value="Unassembled WGS sequence"/>
</dbReference>
<dbReference type="EMBL" id="FTNK01000030">
    <property type="protein sequence ID" value="SIR67052.1"/>
    <property type="molecule type" value="Genomic_DNA"/>
</dbReference>
<reference evidence="2 3" key="1">
    <citation type="submission" date="2017-01" db="EMBL/GenBank/DDBJ databases">
        <authorList>
            <person name="Varghese N."/>
            <person name="Submissions S."/>
        </authorList>
    </citation>
    <scope>NUCLEOTIDE SEQUENCE [LARGE SCALE GENOMIC DNA]</scope>
    <source>
        <strain evidence="2 3">ATCC 23464</strain>
    </source>
</reference>